<dbReference type="PANTHER" id="PTHR24221:SF654">
    <property type="entry name" value="ATP-BINDING CASSETTE SUB-FAMILY B MEMBER 6"/>
    <property type="match status" value="1"/>
</dbReference>
<dbReference type="OrthoDB" id="9804259at2"/>
<dbReference type="Proteomes" id="UP000078272">
    <property type="component" value="Unassembled WGS sequence"/>
</dbReference>
<dbReference type="SUPFAM" id="SSF90123">
    <property type="entry name" value="ABC transporter transmembrane region"/>
    <property type="match status" value="1"/>
</dbReference>
<dbReference type="FunFam" id="3.40.50.300:FF:000287">
    <property type="entry name" value="Multidrug ABC transporter ATP-binding protein"/>
    <property type="match status" value="1"/>
</dbReference>
<dbReference type="Pfam" id="PF00664">
    <property type="entry name" value="ABC_membrane"/>
    <property type="match status" value="1"/>
</dbReference>
<feature type="transmembrane region" description="Helical" evidence="9">
    <location>
        <begin position="177"/>
        <end position="200"/>
    </location>
</feature>
<dbReference type="InterPro" id="IPR039421">
    <property type="entry name" value="Type_1_exporter"/>
</dbReference>
<dbReference type="GO" id="GO:0140359">
    <property type="term" value="F:ABC-type transporter activity"/>
    <property type="evidence" value="ECO:0007669"/>
    <property type="project" value="InterPro"/>
</dbReference>
<keyword evidence="6" id="KW-0067">ATP-binding</keyword>
<dbReference type="GO" id="GO:0005524">
    <property type="term" value="F:ATP binding"/>
    <property type="evidence" value="ECO:0007669"/>
    <property type="project" value="UniProtKB-KW"/>
</dbReference>
<keyword evidence="4 9" id="KW-0812">Transmembrane</keyword>
<protein>
    <submittedName>
        <fullName evidence="12">Multidrug ABC transporter ATPase</fullName>
    </submittedName>
</protein>
<feature type="transmembrane region" description="Helical" evidence="9">
    <location>
        <begin position="150"/>
        <end position="171"/>
    </location>
</feature>
<evidence type="ECO:0000313" key="13">
    <source>
        <dbReference type="Proteomes" id="UP000078272"/>
    </source>
</evidence>
<keyword evidence="3" id="KW-0813">Transport</keyword>
<feature type="transmembrane region" description="Helical" evidence="9">
    <location>
        <begin position="76"/>
        <end position="98"/>
    </location>
</feature>
<dbReference type="PROSITE" id="PS50929">
    <property type="entry name" value="ABC_TM1F"/>
    <property type="match status" value="1"/>
</dbReference>
<dbReference type="PROSITE" id="PS00211">
    <property type="entry name" value="ABC_TRANSPORTER_1"/>
    <property type="match status" value="1"/>
</dbReference>
<dbReference type="Gene3D" id="1.20.1560.10">
    <property type="entry name" value="ABC transporter type 1, transmembrane domain"/>
    <property type="match status" value="1"/>
</dbReference>
<evidence type="ECO:0000256" key="9">
    <source>
        <dbReference type="SAM" id="Phobius"/>
    </source>
</evidence>
<comment type="caution">
    <text evidence="12">The sequence shown here is derived from an EMBL/GenBank/DDBJ whole genome shotgun (WGS) entry which is preliminary data.</text>
</comment>
<feature type="transmembrane region" description="Helical" evidence="9">
    <location>
        <begin position="262"/>
        <end position="285"/>
    </location>
</feature>
<feature type="domain" description="ABC transporter" evidence="10">
    <location>
        <begin position="354"/>
        <end position="589"/>
    </location>
</feature>
<evidence type="ECO:0000259" key="11">
    <source>
        <dbReference type="PROSITE" id="PS50929"/>
    </source>
</evidence>
<name>A0A175R1U5_9HYPH</name>
<keyword evidence="8 9" id="KW-0472">Membrane</keyword>
<dbReference type="PROSITE" id="PS50893">
    <property type="entry name" value="ABC_TRANSPORTER_2"/>
    <property type="match status" value="1"/>
</dbReference>
<dbReference type="SMART" id="SM00382">
    <property type="entry name" value="AAA"/>
    <property type="match status" value="1"/>
</dbReference>
<evidence type="ECO:0000259" key="10">
    <source>
        <dbReference type="PROSITE" id="PS50893"/>
    </source>
</evidence>
<dbReference type="InterPro" id="IPR011527">
    <property type="entry name" value="ABC1_TM_dom"/>
</dbReference>
<accession>A0A175R1U5</accession>
<dbReference type="GO" id="GO:0016887">
    <property type="term" value="F:ATP hydrolysis activity"/>
    <property type="evidence" value="ECO:0007669"/>
    <property type="project" value="InterPro"/>
</dbReference>
<feature type="domain" description="ABC transmembrane type-1" evidence="11">
    <location>
        <begin position="32"/>
        <end position="320"/>
    </location>
</feature>
<sequence length="601" mass="66853">MTLSSERDRGDAIRTVLRFTMRNWRSERRLAWTVGLAITAATLADIFVPFFAGRLVDAVARTDLSRDDALGQGLRALGAMAALGFVFLVFRHWAWASVVPMTLRIMRRVSEGAFGRVQRFSTDWHANSFSGSVVRQITRGMWALDLLHDVLLLALLPSAVVLVGTVALMALQWPLMGLVMALGAIAYVSMTVLLSVRYVAPASRVSNKMDTRVGGVLADALACNAVVKAFGAERREDERLSGALGEWQRETRRTWMRHTWSGTVQTTVLWLVRVSIAGVALWLWWRGQASPGDITYVLTTYFVVHGYLRDIGMHVNNLQKSVNEMEELVDLHDLVPEIADAADAEPLIVTGGEIRFERVRFHYGAHGTPLYDRLDVTIRAGERVGLVGHSGSGKTTFVKLVQRLHDISDGDIRIDGQSVAALTQESLRRQIAIVPQESILFHRTLRENIAYGRPDATRKEIETAAELAHAAEFIQRLPQGYETMVGERGVKLSGGERQRVALARAFLADAPILILDEATSALDSESERLIQEAMERLMVGRTALVIAHRLSTVRALDRILVFERGRIVEDGPHERLMRLPGGTYRRLADRQGETPMLRDAG</sequence>
<dbReference type="EMBL" id="LDPZ01000081">
    <property type="protein sequence ID" value="KTQ82361.1"/>
    <property type="molecule type" value="Genomic_DNA"/>
</dbReference>
<proteinExistence type="inferred from homology"/>
<dbReference type="InterPro" id="IPR003593">
    <property type="entry name" value="AAA+_ATPase"/>
</dbReference>
<evidence type="ECO:0000256" key="4">
    <source>
        <dbReference type="ARBA" id="ARBA00022692"/>
    </source>
</evidence>
<evidence type="ECO:0000256" key="8">
    <source>
        <dbReference type="ARBA" id="ARBA00023136"/>
    </source>
</evidence>
<reference evidence="12 13" key="1">
    <citation type="journal article" date="2016" name="Front. Microbiol.">
        <title>Genomic Resource of Rice Seed Associated Bacteria.</title>
        <authorList>
            <person name="Midha S."/>
            <person name="Bansal K."/>
            <person name="Sharma S."/>
            <person name="Kumar N."/>
            <person name="Patil P.P."/>
            <person name="Chaudhry V."/>
            <person name="Patil P.B."/>
        </authorList>
    </citation>
    <scope>NUCLEOTIDE SEQUENCE [LARGE SCALE GENOMIC DNA]</scope>
    <source>
        <strain evidence="12 13">NS226</strain>
    </source>
</reference>
<keyword evidence="7 9" id="KW-1133">Transmembrane helix</keyword>
<evidence type="ECO:0000256" key="5">
    <source>
        <dbReference type="ARBA" id="ARBA00022741"/>
    </source>
</evidence>
<dbReference type="RefSeq" id="WP_058636847.1">
    <property type="nucleotide sequence ID" value="NZ_LDPZ01000081.1"/>
</dbReference>
<feature type="transmembrane region" description="Helical" evidence="9">
    <location>
        <begin position="30"/>
        <end position="56"/>
    </location>
</feature>
<keyword evidence="5" id="KW-0547">Nucleotide-binding</keyword>
<comment type="subcellular location">
    <subcellularLocation>
        <location evidence="1">Cell membrane</location>
        <topology evidence="1">Multi-pass membrane protein</topology>
    </subcellularLocation>
</comment>
<dbReference type="PANTHER" id="PTHR24221">
    <property type="entry name" value="ATP-BINDING CASSETTE SUB-FAMILY B"/>
    <property type="match status" value="1"/>
</dbReference>
<gene>
    <name evidence="12" type="ORF">NS226_22500</name>
</gene>
<evidence type="ECO:0000313" key="12">
    <source>
        <dbReference type="EMBL" id="KTQ82361.1"/>
    </source>
</evidence>
<evidence type="ECO:0000256" key="2">
    <source>
        <dbReference type="ARBA" id="ARBA00005417"/>
    </source>
</evidence>
<dbReference type="InterPro" id="IPR003439">
    <property type="entry name" value="ABC_transporter-like_ATP-bd"/>
</dbReference>
<dbReference type="InterPro" id="IPR017871">
    <property type="entry name" value="ABC_transporter-like_CS"/>
</dbReference>
<dbReference type="SUPFAM" id="SSF52540">
    <property type="entry name" value="P-loop containing nucleoside triphosphate hydrolases"/>
    <property type="match status" value="1"/>
</dbReference>
<evidence type="ECO:0000256" key="3">
    <source>
        <dbReference type="ARBA" id="ARBA00022448"/>
    </source>
</evidence>
<dbReference type="PATRIC" id="fig|401562.3.peg.5008"/>
<dbReference type="GO" id="GO:0005886">
    <property type="term" value="C:plasma membrane"/>
    <property type="evidence" value="ECO:0007669"/>
    <property type="project" value="UniProtKB-SubCell"/>
</dbReference>
<dbReference type="Pfam" id="PF00005">
    <property type="entry name" value="ABC_tran"/>
    <property type="match status" value="1"/>
</dbReference>
<dbReference type="Gene3D" id="3.40.50.300">
    <property type="entry name" value="P-loop containing nucleotide triphosphate hydrolases"/>
    <property type="match status" value="1"/>
</dbReference>
<comment type="similarity">
    <text evidence="2">Belongs to the ABC transporter superfamily.</text>
</comment>
<dbReference type="AlphaFoldDB" id="A0A175R1U5"/>
<dbReference type="InterPro" id="IPR027417">
    <property type="entry name" value="P-loop_NTPase"/>
</dbReference>
<evidence type="ECO:0000256" key="6">
    <source>
        <dbReference type="ARBA" id="ARBA00022840"/>
    </source>
</evidence>
<evidence type="ECO:0000256" key="7">
    <source>
        <dbReference type="ARBA" id="ARBA00022989"/>
    </source>
</evidence>
<dbReference type="STRING" id="401562.NS365_21295"/>
<evidence type="ECO:0000256" key="1">
    <source>
        <dbReference type="ARBA" id="ARBA00004651"/>
    </source>
</evidence>
<dbReference type="InterPro" id="IPR036640">
    <property type="entry name" value="ABC1_TM_sf"/>
</dbReference>
<organism evidence="12 13">
    <name type="scientific">Aureimonas ureilytica</name>
    <dbReference type="NCBI Taxonomy" id="401562"/>
    <lineage>
        <taxon>Bacteria</taxon>
        <taxon>Pseudomonadati</taxon>
        <taxon>Pseudomonadota</taxon>
        <taxon>Alphaproteobacteria</taxon>
        <taxon>Hyphomicrobiales</taxon>
        <taxon>Aurantimonadaceae</taxon>
        <taxon>Aureimonas</taxon>
    </lineage>
</organism>
<dbReference type="GO" id="GO:0034040">
    <property type="term" value="F:ATPase-coupled lipid transmembrane transporter activity"/>
    <property type="evidence" value="ECO:0007669"/>
    <property type="project" value="TreeGrafter"/>
</dbReference>